<accession>A0A8S4EGX5</accession>
<gene>
    <name evidence="2" type="ORF">PLXY2_LOCUS5517</name>
</gene>
<dbReference type="PANTHER" id="PTHR33332">
    <property type="entry name" value="REVERSE TRANSCRIPTASE DOMAIN-CONTAINING PROTEIN"/>
    <property type="match status" value="1"/>
</dbReference>
<dbReference type="EMBL" id="CAJHNJ030000016">
    <property type="protein sequence ID" value="CAG9114797.1"/>
    <property type="molecule type" value="Genomic_DNA"/>
</dbReference>
<name>A0A8S4EGX5_PLUXY</name>
<evidence type="ECO:0000313" key="3">
    <source>
        <dbReference type="Proteomes" id="UP000653454"/>
    </source>
</evidence>
<dbReference type="GO" id="GO:0071897">
    <property type="term" value="P:DNA biosynthetic process"/>
    <property type="evidence" value="ECO:0007669"/>
    <property type="project" value="UniProtKB-ARBA"/>
</dbReference>
<reference evidence="2" key="1">
    <citation type="submission" date="2020-11" db="EMBL/GenBank/DDBJ databases">
        <authorList>
            <person name="Whiteford S."/>
        </authorList>
    </citation>
    <scope>NUCLEOTIDE SEQUENCE</scope>
</reference>
<dbReference type="PROSITE" id="PS50878">
    <property type="entry name" value="RT_POL"/>
    <property type="match status" value="1"/>
</dbReference>
<proteinExistence type="predicted"/>
<feature type="domain" description="Reverse transcriptase" evidence="1">
    <location>
        <begin position="1"/>
        <end position="278"/>
    </location>
</feature>
<evidence type="ECO:0000313" key="2">
    <source>
        <dbReference type="EMBL" id="CAG9114797.1"/>
    </source>
</evidence>
<organism evidence="2 3">
    <name type="scientific">Plutella xylostella</name>
    <name type="common">Diamondback moth</name>
    <name type="synonym">Plutella maculipennis</name>
    <dbReference type="NCBI Taxonomy" id="51655"/>
    <lineage>
        <taxon>Eukaryota</taxon>
        <taxon>Metazoa</taxon>
        <taxon>Ecdysozoa</taxon>
        <taxon>Arthropoda</taxon>
        <taxon>Hexapoda</taxon>
        <taxon>Insecta</taxon>
        <taxon>Pterygota</taxon>
        <taxon>Neoptera</taxon>
        <taxon>Endopterygota</taxon>
        <taxon>Lepidoptera</taxon>
        <taxon>Glossata</taxon>
        <taxon>Ditrysia</taxon>
        <taxon>Yponomeutoidea</taxon>
        <taxon>Plutellidae</taxon>
        <taxon>Plutella</taxon>
    </lineage>
</organism>
<dbReference type="InterPro" id="IPR043502">
    <property type="entry name" value="DNA/RNA_pol_sf"/>
</dbReference>
<dbReference type="InterPro" id="IPR000477">
    <property type="entry name" value="RT_dom"/>
</dbReference>
<keyword evidence="3" id="KW-1185">Reference proteome</keyword>
<comment type="caution">
    <text evidence="2">The sequence shown here is derived from an EMBL/GenBank/DDBJ whole genome shotgun (WGS) entry which is preliminary data.</text>
</comment>
<evidence type="ECO:0000259" key="1">
    <source>
        <dbReference type="PROSITE" id="PS50878"/>
    </source>
</evidence>
<sequence length="348" mass="38420">MQSHCGFALRATLQSSRISEGDGVDMIIIVRLWHWSLSIHMVMCRAGQPAPPVPLLHTVPVSPGALDGAGVAARPARRAPPPLPPAQRGRSTGTLLTNFTDNINTHLNNKQFIVAIFFDFKKAFDTLEHGTLLRAMGECGVRGPVNDWFRDYLTSRSYRVRVADSLSEPRGVRCGVPQGSAAGPVCYLMLVNSLCRVLRHCSAYMFADDLCAFLAGRDMAEVQRLVQEDVDNVIKWSHDNGIIINADKTKMQAGHTIRSWSRRPGARSLERAYHGTRIKYLFPTFGPSSRMQILEDHEKRSGFPSLPSSFLSYSDKSCAYLNSSEIATRGIGGNIVSFVTAPRGIFTK</sequence>
<dbReference type="AlphaFoldDB" id="A0A8S4EGX5"/>
<dbReference type="Proteomes" id="UP000653454">
    <property type="component" value="Unassembled WGS sequence"/>
</dbReference>
<dbReference type="SUPFAM" id="SSF56672">
    <property type="entry name" value="DNA/RNA polymerases"/>
    <property type="match status" value="1"/>
</dbReference>
<dbReference type="Pfam" id="PF00078">
    <property type="entry name" value="RVT_1"/>
    <property type="match status" value="1"/>
</dbReference>
<protein>
    <submittedName>
        <fullName evidence="2">(diamondback moth) hypothetical protein</fullName>
    </submittedName>
</protein>